<sequence>MKLHTTFFAAISLLSTTAISQSSQVDKVYNDVSTINRNVLELTETTQNYNGGLINQLPFIIDFNPIYLATRKGFYDSLLLPNPLTQADAQRLIEHVNVTLAVNNPRAVEVVKSKKVFFDEAGTSQVVKGGLELLLFAHWSFSNEVAKRVVDEEQRREGQAVIDVITVALEDGIAFFSS</sequence>
<reference evidence="2 4" key="1">
    <citation type="submission" date="2015-10" db="EMBL/GenBank/DDBJ databases">
        <title>The cercosporin biosynthetic gene cluster was horizontally transferred to several fungal lineages and shown to be expanded in Cercospora beticola based on microsynteny with recipient genomes.</title>
        <authorList>
            <person name="De Jonge R."/>
            <person name="Ebert M.K."/>
            <person name="Suttle J.C."/>
            <person name="Jurick Ii W.M."/>
            <person name="Secor G.A."/>
            <person name="Thomma B.P."/>
            <person name="Van De Peer Y."/>
            <person name="Bolton M.D."/>
        </authorList>
    </citation>
    <scope>NUCLEOTIDE SEQUENCE [LARGE SCALE GENOMIC DNA]</scope>
    <source>
        <strain evidence="2 4">09-40</strain>
    </source>
</reference>
<evidence type="ECO:0000313" key="2">
    <source>
        <dbReference type="EMBL" id="PIA90705.1"/>
    </source>
</evidence>
<dbReference type="EMBL" id="CP134192">
    <property type="protein sequence ID" value="WPB08358.1"/>
    <property type="molecule type" value="Genomic_DNA"/>
</dbReference>
<dbReference type="Proteomes" id="UP001302367">
    <property type="component" value="Chromosome 9"/>
</dbReference>
<keyword evidence="1" id="KW-0732">Signal</keyword>
<gene>
    <name evidence="2" type="ORF">CB0940_11493</name>
    <name evidence="3" type="ORF">RHO25_013024</name>
</gene>
<feature type="chain" id="PRO_5013821481" evidence="1">
    <location>
        <begin position="23"/>
        <end position="178"/>
    </location>
</feature>
<evidence type="ECO:0000313" key="3">
    <source>
        <dbReference type="EMBL" id="WPB08358.1"/>
    </source>
</evidence>
<evidence type="ECO:0000256" key="1">
    <source>
        <dbReference type="SAM" id="SignalP"/>
    </source>
</evidence>
<dbReference type="EMBL" id="LKMD01000107">
    <property type="protein sequence ID" value="PIA90705.1"/>
    <property type="molecule type" value="Genomic_DNA"/>
</dbReference>
<protein>
    <submittedName>
        <fullName evidence="2">Uncharacterized protein</fullName>
    </submittedName>
</protein>
<dbReference type="AlphaFoldDB" id="A0A2G5HDY9"/>
<dbReference type="GO" id="GO:0005576">
    <property type="term" value="C:extracellular region"/>
    <property type="evidence" value="ECO:0007669"/>
    <property type="project" value="TreeGrafter"/>
</dbReference>
<proteinExistence type="predicted"/>
<dbReference type="PANTHER" id="PTHR38123">
    <property type="entry name" value="CELL WALL SERINE-THREONINE-RICH GALACTOMANNOPROTEIN MP1 (AFU_ORTHOLOGUE AFUA_4G03240)"/>
    <property type="match status" value="1"/>
</dbReference>
<dbReference type="PANTHER" id="PTHR38123:SF1">
    <property type="entry name" value="HYDROPHOBIC SURFACE BINDING PROTEIN"/>
    <property type="match status" value="1"/>
</dbReference>
<name>A0A2G5HDY9_CERBT</name>
<evidence type="ECO:0000313" key="4">
    <source>
        <dbReference type="Proteomes" id="UP000230605"/>
    </source>
</evidence>
<dbReference type="OrthoDB" id="2422134at2759"/>
<feature type="signal peptide" evidence="1">
    <location>
        <begin position="1"/>
        <end position="22"/>
    </location>
</feature>
<dbReference type="Gene3D" id="1.20.1280.140">
    <property type="match status" value="1"/>
</dbReference>
<organism evidence="2 4">
    <name type="scientific">Cercospora beticola</name>
    <name type="common">Sugarbeet leaf spot fungus</name>
    <dbReference type="NCBI Taxonomy" id="122368"/>
    <lineage>
        <taxon>Eukaryota</taxon>
        <taxon>Fungi</taxon>
        <taxon>Dikarya</taxon>
        <taxon>Ascomycota</taxon>
        <taxon>Pezizomycotina</taxon>
        <taxon>Dothideomycetes</taxon>
        <taxon>Dothideomycetidae</taxon>
        <taxon>Mycosphaerellales</taxon>
        <taxon>Mycosphaerellaceae</taxon>
        <taxon>Cercospora</taxon>
    </lineage>
</organism>
<evidence type="ECO:0000313" key="5">
    <source>
        <dbReference type="Proteomes" id="UP001302367"/>
    </source>
</evidence>
<reference evidence="3 5" key="2">
    <citation type="submission" date="2023-09" db="EMBL/GenBank/DDBJ databases">
        <title>Complete-Gapless Cercospora beticola genome.</title>
        <authorList>
            <person name="Wyatt N.A."/>
            <person name="Spanner R.E."/>
            <person name="Bolton M.D."/>
        </authorList>
    </citation>
    <scope>NUCLEOTIDE SEQUENCE [LARGE SCALE GENOMIC DNA]</scope>
    <source>
        <strain evidence="3">Cb09-40</strain>
    </source>
</reference>
<dbReference type="InterPro" id="IPR021054">
    <property type="entry name" value="Cell_wall_mannoprotein_1"/>
</dbReference>
<dbReference type="Pfam" id="PF12296">
    <property type="entry name" value="HsbA"/>
    <property type="match status" value="1"/>
</dbReference>
<accession>A0A2G5HDY9</accession>
<keyword evidence="5" id="KW-1185">Reference proteome</keyword>
<dbReference type="Proteomes" id="UP000230605">
    <property type="component" value="Chromosome 9"/>
</dbReference>